<name>A0A6M0RE73_9CLOT</name>
<dbReference type="RefSeq" id="WP_163249917.1">
    <property type="nucleotide sequence ID" value="NZ_SXDP01000017.1"/>
</dbReference>
<gene>
    <name evidence="2" type="ORF">FDF74_12280</name>
</gene>
<keyword evidence="3" id="KW-1185">Reference proteome</keyword>
<evidence type="ECO:0000313" key="2">
    <source>
        <dbReference type="EMBL" id="NEZ47959.1"/>
    </source>
</evidence>
<organism evidence="2 3">
    <name type="scientific">Clostridium niameyense</name>
    <dbReference type="NCBI Taxonomy" id="1622073"/>
    <lineage>
        <taxon>Bacteria</taxon>
        <taxon>Bacillati</taxon>
        <taxon>Bacillota</taxon>
        <taxon>Clostridia</taxon>
        <taxon>Eubacteriales</taxon>
        <taxon>Clostridiaceae</taxon>
        <taxon>Clostridium</taxon>
    </lineage>
</organism>
<feature type="signal peptide" evidence="1">
    <location>
        <begin position="1"/>
        <end position="18"/>
    </location>
</feature>
<sequence length="122" mass="14319">MKKIFSILLCCICIFALVGCGENKEKKIDTTNIEKSLKHNLTTVDLNYVEAIEYTEDDKLYLKIDIAYKNEVLYEGTITAIIKLTQKEFTSKYKNIKLKIIQEEPFDFIKYNYSNGKWNKEN</sequence>
<dbReference type="AlphaFoldDB" id="A0A6M0RE73"/>
<reference evidence="2 3" key="1">
    <citation type="submission" date="2019-04" db="EMBL/GenBank/DDBJ databases">
        <title>Genome sequencing of Clostridium botulinum Groups I-IV and Clostridium butyricum.</title>
        <authorList>
            <person name="Brunt J."/>
            <person name="Van Vliet A.H.M."/>
            <person name="Stringer S.C."/>
            <person name="Carter A.T."/>
            <person name="Peck M.W."/>
        </authorList>
    </citation>
    <scope>NUCLEOTIDE SEQUENCE [LARGE SCALE GENOMIC DNA]</scope>
    <source>
        <strain evidence="2 3">IFR 18/094</strain>
    </source>
</reference>
<feature type="chain" id="PRO_5038647647" description="Lipoprotein" evidence="1">
    <location>
        <begin position="19"/>
        <end position="122"/>
    </location>
</feature>
<dbReference type="PROSITE" id="PS51257">
    <property type="entry name" value="PROKAR_LIPOPROTEIN"/>
    <property type="match status" value="1"/>
</dbReference>
<comment type="caution">
    <text evidence="2">The sequence shown here is derived from an EMBL/GenBank/DDBJ whole genome shotgun (WGS) entry which is preliminary data.</text>
</comment>
<evidence type="ECO:0000313" key="3">
    <source>
        <dbReference type="Proteomes" id="UP000473885"/>
    </source>
</evidence>
<proteinExistence type="predicted"/>
<keyword evidence="1" id="KW-0732">Signal</keyword>
<dbReference type="EMBL" id="SXDP01000017">
    <property type="protein sequence ID" value="NEZ47959.1"/>
    <property type="molecule type" value="Genomic_DNA"/>
</dbReference>
<dbReference type="Proteomes" id="UP000473885">
    <property type="component" value="Unassembled WGS sequence"/>
</dbReference>
<evidence type="ECO:0000256" key="1">
    <source>
        <dbReference type="SAM" id="SignalP"/>
    </source>
</evidence>
<accession>A0A6M0RE73</accession>
<protein>
    <recommendedName>
        <fullName evidence="4">Lipoprotein</fullName>
    </recommendedName>
</protein>
<evidence type="ECO:0008006" key="4">
    <source>
        <dbReference type="Google" id="ProtNLM"/>
    </source>
</evidence>